<feature type="transmembrane region" description="Helical" evidence="1">
    <location>
        <begin position="15"/>
        <end position="37"/>
    </location>
</feature>
<gene>
    <name evidence="2" type="ORF">Hsar01_00054</name>
</gene>
<proteinExistence type="predicted"/>
<accession>A0ABP9UI26</accession>
<keyword evidence="1" id="KW-0812">Transmembrane</keyword>
<reference evidence="2 3" key="1">
    <citation type="submission" date="2024-02" db="EMBL/GenBank/DDBJ databases">
        <title>Haloferula sargassicola NBRC 104335.</title>
        <authorList>
            <person name="Ichikawa N."/>
            <person name="Katano-Makiyama Y."/>
            <person name="Hidaka K."/>
        </authorList>
    </citation>
    <scope>NUCLEOTIDE SEQUENCE [LARGE SCALE GENOMIC DNA]</scope>
    <source>
        <strain evidence="2 3">NBRC 104335</strain>
    </source>
</reference>
<keyword evidence="3" id="KW-1185">Reference proteome</keyword>
<sequence>MSDRVETTDFPVRPIVITFGALLLGLLAILGVMALIYQFDRASIPVVEGIGHGPTYLTDIESGRRKLHERFAKNLTGPRWIDRGKGIVAIPIDQAIDRIATDGQLPTWRPSNVPPAP</sequence>
<name>A0ABP9UI26_9BACT</name>
<keyword evidence="1" id="KW-0472">Membrane</keyword>
<dbReference type="RefSeq" id="WP_353565008.1">
    <property type="nucleotide sequence ID" value="NZ_BAABRI010000001.1"/>
</dbReference>
<evidence type="ECO:0000313" key="2">
    <source>
        <dbReference type="EMBL" id="GAA5480850.1"/>
    </source>
</evidence>
<protein>
    <submittedName>
        <fullName evidence="2">Uncharacterized protein</fullName>
    </submittedName>
</protein>
<evidence type="ECO:0000256" key="1">
    <source>
        <dbReference type="SAM" id="Phobius"/>
    </source>
</evidence>
<organism evidence="2 3">
    <name type="scientific">Haloferula sargassicola</name>
    <dbReference type="NCBI Taxonomy" id="490096"/>
    <lineage>
        <taxon>Bacteria</taxon>
        <taxon>Pseudomonadati</taxon>
        <taxon>Verrucomicrobiota</taxon>
        <taxon>Verrucomicrobiia</taxon>
        <taxon>Verrucomicrobiales</taxon>
        <taxon>Verrucomicrobiaceae</taxon>
        <taxon>Haloferula</taxon>
    </lineage>
</organism>
<dbReference type="EMBL" id="BAABRI010000001">
    <property type="protein sequence ID" value="GAA5480850.1"/>
    <property type="molecule type" value="Genomic_DNA"/>
</dbReference>
<comment type="caution">
    <text evidence="2">The sequence shown here is derived from an EMBL/GenBank/DDBJ whole genome shotgun (WGS) entry which is preliminary data.</text>
</comment>
<evidence type="ECO:0000313" key="3">
    <source>
        <dbReference type="Proteomes" id="UP001476282"/>
    </source>
</evidence>
<keyword evidence="1" id="KW-1133">Transmembrane helix</keyword>
<dbReference type="Proteomes" id="UP001476282">
    <property type="component" value="Unassembled WGS sequence"/>
</dbReference>